<dbReference type="Proteomes" id="UP000018439">
    <property type="component" value="Chromosome"/>
</dbReference>
<sequence>MSGFSIFVLWIIIIVVVSKINAKKKQALERELAERKVEANFEDVVDLNDDFEEFDDTEFDVDDSSIPPYASEPVFKPILDAATSIKLDISQEYSQQIKEKTLLKQKDKRKESLHLRKPQQAEIGDIIADTDISNKTSYTLKSNEELRKAIVWSEILKKKY</sequence>
<proteinExistence type="predicted"/>
<reference evidence="1 2" key="1">
    <citation type="journal article" date="2011" name="Stand. Genomic Sci.">
        <title>Non-contiguous finished genome sequence of Bacteroides coprosuis type strain (PC139).</title>
        <authorList>
            <person name="Land M."/>
            <person name="Held B."/>
            <person name="Gronow S."/>
            <person name="Abt B."/>
            <person name="Lucas S."/>
            <person name="Del Rio T.G."/>
            <person name="Nolan M."/>
            <person name="Tice H."/>
            <person name="Cheng J.F."/>
            <person name="Pitluck S."/>
            <person name="Liolios K."/>
            <person name="Pagani I."/>
            <person name="Ivanova N."/>
            <person name="Mavromatis K."/>
            <person name="Mikhailova N."/>
            <person name="Pati A."/>
            <person name="Tapia R."/>
            <person name="Han C."/>
            <person name="Goodwin L."/>
            <person name="Chen A."/>
            <person name="Palaniappan K."/>
            <person name="Hauser L."/>
            <person name="Brambilla E.M."/>
            <person name="Rohde M."/>
            <person name="Goker M."/>
            <person name="Detter J.C."/>
            <person name="Woyke T."/>
            <person name="Bristow J."/>
            <person name="Eisen J.A."/>
            <person name="Markowitz V."/>
            <person name="Hugenholtz P."/>
            <person name="Kyrpides N.C."/>
            <person name="Klenk H.P."/>
            <person name="Lapidus A."/>
        </authorList>
    </citation>
    <scope>NUCLEOTIDE SEQUENCE</scope>
    <source>
        <strain evidence="1 2">DSM 18011</strain>
    </source>
</reference>
<evidence type="ECO:0000313" key="1">
    <source>
        <dbReference type="EMBL" id="EGJ70576.1"/>
    </source>
</evidence>
<keyword evidence="2" id="KW-1185">Reference proteome</keyword>
<dbReference type="EMBL" id="CM001167">
    <property type="protein sequence ID" value="EGJ70576.1"/>
    <property type="molecule type" value="Genomic_DNA"/>
</dbReference>
<accession>F3ZQR8</accession>
<gene>
    <name evidence="1" type="ORF">Bcop_0358</name>
</gene>
<name>F3ZQR8_9BACE</name>
<protein>
    <submittedName>
        <fullName evidence="1">Uncharacterized protein</fullName>
    </submittedName>
</protein>
<evidence type="ECO:0000313" key="2">
    <source>
        <dbReference type="Proteomes" id="UP000018439"/>
    </source>
</evidence>
<dbReference type="AlphaFoldDB" id="F3ZQR8"/>
<dbReference type="HOGENOM" id="CLU_1648746_0_0_10"/>
<dbReference type="OrthoDB" id="1050409at2"/>
<dbReference type="STRING" id="679937.Bcop_0358"/>
<organism evidence="1 2">
    <name type="scientific">Bacteroides coprosuis DSM 18011</name>
    <dbReference type="NCBI Taxonomy" id="679937"/>
    <lineage>
        <taxon>Bacteria</taxon>
        <taxon>Pseudomonadati</taxon>
        <taxon>Bacteroidota</taxon>
        <taxon>Bacteroidia</taxon>
        <taxon>Bacteroidales</taxon>
        <taxon>Bacteroidaceae</taxon>
        <taxon>Bacteroides</taxon>
    </lineage>
</organism>